<dbReference type="Proteomes" id="UP000199337">
    <property type="component" value="Unassembled WGS sequence"/>
</dbReference>
<reference evidence="3" key="1">
    <citation type="submission" date="2016-10" db="EMBL/GenBank/DDBJ databases">
        <authorList>
            <person name="Varghese N."/>
            <person name="Submissions S."/>
        </authorList>
    </citation>
    <scope>NUCLEOTIDE SEQUENCE [LARGE SCALE GENOMIC DNA]</scope>
    <source>
        <strain evidence="3">DSM 17038</strain>
    </source>
</reference>
<sequence>MSSGADAVDQAISLSLKGIEVMARISGEGAKNLATYLYAVLTDQKKTRGKIRLEGLLRSGKELKVFAFRNEDLQKFTREAKRYGVLYCALRDKKDTDGMCDIMVRAEDAAKINRIVERFKLATVDTASIKSEIEKSRTAQQEEKAPSEKETPAEKSADDFLDELLAKPDQPEPDQERTDNPNSTTDPTAAKAEKSPPSEPTYERSGKAAGGTSEPERKSVRQELKEIREAHREQTKPKREATKEQAKSAMPPAKSGRHKSKAKSKPKER</sequence>
<dbReference type="OrthoDB" id="9783524at2"/>
<feature type="compositionally biased region" description="Basic and acidic residues" evidence="1">
    <location>
        <begin position="191"/>
        <end position="206"/>
    </location>
</feature>
<evidence type="ECO:0000313" key="3">
    <source>
        <dbReference type="Proteomes" id="UP000199337"/>
    </source>
</evidence>
<feature type="compositionally biased region" description="Basic and acidic residues" evidence="1">
    <location>
        <begin position="133"/>
        <end position="179"/>
    </location>
</feature>
<organism evidence="2 3">
    <name type="scientific">Desulfotruncus arcticus DSM 17038</name>
    <dbReference type="NCBI Taxonomy" id="1121424"/>
    <lineage>
        <taxon>Bacteria</taxon>
        <taxon>Bacillati</taxon>
        <taxon>Bacillota</taxon>
        <taxon>Clostridia</taxon>
        <taxon>Eubacteriales</taxon>
        <taxon>Desulfallaceae</taxon>
        <taxon>Desulfotruncus</taxon>
    </lineage>
</organism>
<feature type="region of interest" description="Disordered" evidence="1">
    <location>
        <begin position="133"/>
        <end position="269"/>
    </location>
</feature>
<dbReference type="AlphaFoldDB" id="A0A1I2YZY3"/>
<keyword evidence="3" id="KW-1185">Reference proteome</keyword>
<feature type="compositionally biased region" description="Basic and acidic residues" evidence="1">
    <location>
        <begin position="214"/>
        <end position="246"/>
    </location>
</feature>
<feature type="compositionally biased region" description="Basic residues" evidence="1">
    <location>
        <begin position="255"/>
        <end position="269"/>
    </location>
</feature>
<accession>A0A1I2YZY3</accession>
<dbReference type="InterPro" id="IPR024234">
    <property type="entry name" value="DUF3801"/>
</dbReference>
<protein>
    <recommendedName>
        <fullName evidence="4">DUF3801 domain-containing protein</fullName>
    </recommendedName>
</protein>
<evidence type="ECO:0000256" key="1">
    <source>
        <dbReference type="SAM" id="MobiDB-lite"/>
    </source>
</evidence>
<gene>
    <name evidence="2" type="ORF">SAMN05660649_04688</name>
</gene>
<proteinExistence type="predicted"/>
<dbReference type="EMBL" id="FOOX01000024">
    <property type="protein sequence ID" value="SFH31143.1"/>
    <property type="molecule type" value="Genomic_DNA"/>
</dbReference>
<dbReference type="Pfam" id="PF12687">
    <property type="entry name" value="DUF3801"/>
    <property type="match status" value="1"/>
</dbReference>
<dbReference type="STRING" id="341036.SAMN05660649_04688"/>
<evidence type="ECO:0000313" key="2">
    <source>
        <dbReference type="EMBL" id="SFH31143.1"/>
    </source>
</evidence>
<dbReference type="RefSeq" id="WP_092475088.1">
    <property type="nucleotide sequence ID" value="NZ_FOOX01000024.1"/>
</dbReference>
<evidence type="ECO:0008006" key="4">
    <source>
        <dbReference type="Google" id="ProtNLM"/>
    </source>
</evidence>
<name>A0A1I2YZY3_9FIRM</name>